<dbReference type="Proteomes" id="UP000249165">
    <property type="component" value="Unassembled WGS sequence"/>
</dbReference>
<dbReference type="GO" id="GO:0009288">
    <property type="term" value="C:bacterial-type flagellum"/>
    <property type="evidence" value="ECO:0007669"/>
    <property type="project" value="UniProtKB-SubCell"/>
</dbReference>
<evidence type="ECO:0000313" key="6">
    <source>
        <dbReference type="EMBL" id="RAK16483.1"/>
    </source>
</evidence>
<evidence type="ECO:0000313" key="7">
    <source>
        <dbReference type="Proteomes" id="UP000249165"/>
    </source>
</evidence>
<keyword evidence="2 3" id="KW-0975">Bacterial flagellum</keyword>
<keyword evidence="3" id="KW-0964">Secreted</keyword>
<gene>
    <name evidence="6" type="ORF">ATI53_102019</name>
</gene>
<dbReference type="GO" id="GO:0005198">
    <property type="term" value="F:structural molecule activity"/>
    <property type="evidence" value="ECO:0007669"/>
    <property type="project" value="UniProtKB-UniRule"/>
</dbReference>
<comment type="similarity">
    <text evidence="1 3">Belongs to the bacterial flagellin family.</text>
</comment>
<reference evidence="6 7" key="1">
    <citation type="submission" date="2018-06" db="EMBL/GenBank/DDBJ databases">
        <title>Genomic Encyclopedia of Archaeal and Bacterial Type Strains, Phase II (KMG-II): from individual species to whole genera.</title>
        <authorList>
            <person name="Goeker M."/>
        </authorList>
    </citation>
    <scope>NUCLEOTIDE SEQUENCE [LARGE SCALE GENOMIC DNA]</scope>
    <source>
        <strain evidence="6 7">DSM 22011</strain>
    </source>
</reference>
<feature type="domain" description="Flagellin C-terminal" evidence="5">
    <location>
        <begin position="349"/>
        <end position="430"/>
    </location>
</feature>
<proteinExistence type="inferred from homology"/>
<evidence type="ECO:0000259" key="5">
    <source>
        <dbReference type="Pfam" id="PF00700"/>
    </source>
</evidence>
<dbReference type="InterPro" id="IPR046358">
    <property type="entry name" value="Flagellin_C"/>
</dbReference>
<evidence type="ECO:0000256" key="1">
    <source>
        <dbReference type="ARBA" id="ARBA00005709"/>
    </source>
</evidence>
<keyword evidence="6" id="KW-0966">Cell projection</keyword>
<dbReference type="EMBL" id="QLMG01000020">
    <property type="protein sequence ID" value="RAK16483.1"/>
    <property type="molecule type" value="Genomic_DNA"/>
</dbReference>
<keyword evidence="6" id="KW-0969">Cilium</keyword>
<protein>
    <recommendedName>
        <fullName evidence="3">Flagellin</fullName>
    </recommendedName>
</protein>
<dbReference type="InterPro" id="IPR001029">
    <property type="entry name" value="Flagellin_N"/>
</dbReference>
<evidence type="ECO:0000259" key="4">
    <source>
        <dbReference type="Pfam" id="PF00669"/>
    </source>
</evidence>
<dbReference type="Pfam" id="PF00700">
    <property type="entry name" value="Flagellin_C"/>
    <property type="match status" value="1"/>
</dbReference>
<comment type="function">
    <text evidence="3">Flagellin is the subunit protein which polymerizes to form the filaments of bacterial flagella.</text>
</comment>
<sequence length="432" mass="44117">MSSILTNDGASIALQTLKHINSGMATVQSEISTGRKVSGSQDNAAVWAIAKTMEADVVGYKQVSASLALGSSTVAVARSAAETVTDLLTEIKGGVVSAQEENVDRVKIQANISALRDQIGAVVRTAQFNGLNLLGNTDTTAGSGSEAVLGFLQRDSAGVRGVDIAVSRQDLGTGAHAIAATGGTYTSGVDSATLNATRTGTIDASGVTVAAGMAFTLNVFGTDADDSTFTQADLRTTTAAAETRAEMAAQPVSYVARDGDTATDVLRELSNRWSSYAVKSGFDEGLLSMSVSGTDLTVSSTLTDGSDTLAVSLNALGADAGNTIGGGLETLASLDVSTREGAEEALLNIENLLQTSISAASDFGTEQNRLATQSNFNDTLVDAMTSGIGTLVDANLEESSARLQALQVQQQLAIQALSIANSAPSALLGLFR</sequence>
<dbReference type="PANTHER" id="PTHR42792:SF2">
    <property type="entry name" value="FLAGELLIN"/>
    <property type="match status" value="1"/>
</dbReference>
<keyword evidence="7" id="KW-1185">Reference proteome</keyword>
<comment type="subcellular location">
    <subcellularLocation>
        <location evidence="3">Secreted</location>
    </subcellularLocation>
    <subcellularLocation>
        <location evidence="3">Bacterial flagellum</location>
    </subcellularLocation>
</comment>
<evidence type="ECO:0000256" key="3">
    <source>
        <dbReference type="RuleBase" id="RU362073"/>
    </source>
</evidence>
<name>A0A327Y605_9RHOB</name>
<accession>A0A327Y605</accession>
<comment type="caution">
    <text evidence="6">The sequence shown here is derived from an EMBL/GenBank/DDBJ whole genome shotgun (WGS) entry which is preliminary data.</text>
</comment>
<dbReference type="OrthoDB" id="8328560at2"/>
<dbReference type="InterPro" id="IPR001492">
    <property type="entry name" value="Flagellin"/>
</dbReference>
<dbReference type="AlphaFoldDB" id="A0A327Y605"/>
<keyword evidence="6" id="KW-0282">Flagellum</keyword>
<dbReference type="Gene3D" id="1.20.1330.10">
    <property type="entry name" value="f41 fragment of flagellin, N-terminal domain"/>
    <property type="match status" value="2"/>
</dbReference>
<dbReference type="Pfam" id="PF00669">
    <property type="entry name" value="Flagellin_N"/>
    <property type="match status" value="1"/>
</dbReference>
<dbReference type="RefSeq" id="WP_111550471.1">
    <property type="nucleotide sequence ID" value="NZ_LIQE01000015.1"/>
</dbReference>
<dbReference type="PANTHER" id="PTHR42792">
    <property type="entry name" value="FLAGELLIN"/>
    <property type="match status" value="1"/>
</dbReference>
<evidence type="ECO:0000256" key="2">
    <source>
        <dbReference type="ARBA" id="ARBA00023143"/>
    </source>
</evidence>
<organism evidence="6 7">
    <name type="scientific">Salipiger aestuarii</name>
    <dbReference type="NCBI Taxonomy" id="568098"/>
    <lineage>
        <taxon>Bacteria</taxon>
        <taxon>Pseudomonadati</taxon>
        <taxon>Pseudomonadota</taxon>
        <taxon>Alphaproteobacteria</taxon>
        <taxon>Rhodobacterales</taxon>
        <taxon>Roseobacteraceae</taxon>
        <taxon>Salipiger</taxon>
    </lineage>
</organism>
<dbReference type="SUPFAM" id="SSF64518">
    <property type="entry name" value="Phase 1 flagellin"/>
    <property type="match status" value="1"/>
</dbReference>
<dbReference type="GO" id="GO:0005576">
    <property type="term" value="C:extracellular region"/>
    <property type="evidence" value="ECO:0007669"/>
    <property type="project" value="UniProtKB-SubCell"/>
</dbReference>
<feature type="domain" description="Flagellin N-terminal" evidence="4">
    <location>
        <begin position="4"/>
        <end position="138"/>
    </location>
</feature>